<sequence>MGTGVELVAYAALASAAVGTYSAIQQGKQAKDQADYQAAQAQADANAAAGQAEVEAAQIRKATLKQRAAARAALADSGVNVDVGSAELVQSDIQQQGEQDALTTILNGRNSAAKLNSQADAFTIAGNNAQTAGYLRGASTALSAFGRASGWKGKNPTASGVFSSADGSF</sequence>
<dbReference type="Proteomes" id="UP000214747">
    <property type="component" value="Unassembled WGS sequence"/>
</dbReference>
<name>A0A225SVS2_9BURK</name>
<gene>
    <name evidence="1" type="ORF">CEJ45_08485</name>
</gene>
<comment type="caution">
    <text evidence="1">The sequence shown here is derived from an EMBL/GenBank/DDBJ whole genome shotgun (WGS) entry which is preliminary data.</text>
</comment>
<keyword evidence="2" id="KW-1185">Reference proteome</keyword>
<evidence type="ECO:0000313" key="1">
    <source>
        <dbReference type="EMBL" id="OWY35300.1"/>
    </source>
</evidence>
<evidence type="ECO:0000313" key="2">
    <source>
        <dbReference type="Proteomes" id="UP000214747"/>
    </source>
</evidence>
<protein>
    <submittedName>
        <fullName evidence="1">Uncharacterized protein</fullName>
    </submittedName>
</protein>
<organism evidence="1 2">
    <name type="scientific">Herbaspirillum aquaticum</name>
    <dbReference type="NCBI Taxonomy" id="568783"/>
    <lineage>
        <taxon>Bacteria</taxon>
        <taxon>Pseudomonadati</taxon>
        <taxon>Pseudomonadota</taxon>
        <taxon>Betaproteobacteria</taxon>
        <taxon>Burkholderiales</taxon>
        <taxon>Oxalobacteraceae</taxon>
        <taxon>Herbaspirillum</taxon>
    </lineage>
</organism>
<proteinExistence type="predicted"/>
<dbReference type="AlphaFoldDB" id="A0A225SVS2"/>
<reference evidence="1 2" key="1">
    <citation type="journal article" date="2010" name="Int. J. Syst. Evol. Microbiol.">
        <title>Reclassification of Herbaspirillum putei as a later heterotypic synonym of Herbaspirillum huttiense, with the description of H. huttiense subsp. huttiense subsp. nov. and H. huttiense subsp. putei subsp. nov., comb. nov., and description of Herbaspirillum aquaticum sp. nov.</title>
        <authorList>
            <person name="Dobritsa A.P."/>
            <person name="Reddy M.C."/>
            <person name="Samadpour M."/>
        </authorList>
    </citation>
    <scope>NUCLEOTIDE SEQUENCE [LARGE SCALE GENOMIC DNA]</scope>
    <source>
        <strain evidence="1 2">IEH 4430</strain>
    </source>
</reference>
<dbReference type="RefSeq" id="WP_088754715.1">
    <property type="nucleotide sequence ID" value="NZ_NJGV01000006.1"/>
</dbReference>
<accession>A0A225SVS2</accession>
<dbReference type="EMBL" id="NJGV01000006">
    <property type="protein sequence ID" value="OWY35300.1"/>
    <property type="molecule type" value="Genomic_DNA"/>
</dbReference>